<feature type="chain" id="PRO_5042253814" description="Secreted protein" evidence="1">
    <location>
        <begin position="26"/>
        <end position="93"/>
    </location>
</feature>
<keyword evidence="3" id="KW-1185">Reference proteome</keyword>
<keyword evidence="1" id="KW-0732">Signal</keyword>
<reference evidence="2" key="1">
    <citation type="journal article" date="2023" name="Mol. Phylogenet. Evol.">
        <title>Genome-scale phylogeny and comparative genomics of the fungal order Sordariales.</title>
        <authorList>
            <person name="Hensen N."/>
            <person name="Bonometti L."/>
            <person name="Westerberg I."/>
            <person name="Brannstrom I.O."/>
            <person name="Guillou S."/>
            <person name="Cros-Aarteil S."/>
            <person name="Calhoun S."/>
            <person name="Haridas S."/>
            <person name="Kuo A."/>
            <person name="Mondo S."/>
            <person name="Pangilinan J."/>
            <person name="Riley R."/>
            <person name="LaButti K."/>
            <person name="Andreopoulos B."/>
            <person name="Lipzen A."/>
            <person name="Chen C."/>
            <person name="Yan M."/>
            <person name="Daum C."/>
            <person name="Ng V."/>
            <person name="Clum A."/>
            <person name="Steindorff A."/>
            <person name="Ohm R.A."/>
            <person name="Martin F."/>
            <person name="Silar P."/>
            <person name="Natvig D.O."/>
            <person name="Lalanne C."/>
            <person name="Gautier V."/>
            <person name="Ament-Velasquez S.L."/>
            <person name="Kruys A."/>
            <person name="Hutchinson M.I."/>
            <person name="Powell A.J."/>
            <person name="Barry K."/>
            <person name="Miller A.N."/>
            <person name="Grigoriev I.V."/>
            <person name="Debuchy R."/>
            <person name="Gladieux P."/>
            <person name="Hiltunen Thoren M."/>
            <person name="Johannesson H."/>
        </authorList>
    </citation>
    <scope>NUCLEOTIDE SEQUENCE</scope>
    <source>
        <strain evidence="2">CBS 314.62</strain>
    </source>
</reference>
<sequence length="93" mass="10602">MARHTILCCDWMVCFSLSLFNDSLAQDLHGRLSERCLWCTYPEQTRFLYEGCGFASNVQEFTPPPICTGDFTSIVLCLSGSWLRGPSLRRQCN</sequence>
<name>A0AAE0X4S2_9PEZI</name>
<organism evidence="2 3">
    <name type="scientific">Podospora appendiculata</name>
    <dbReference type="NCBI Taxonomy" id="314037"/>
    <lineage>
        <taxon>Eukaryota</taxon>
        <taxon>Fungi</taxon>
        <taxon>Dikarya</taxon>
        <taxon>Ascomycota</taxon>
        <taxon>Pezizomycotina</taxon>
        <taxon>Sordariomycetes</taxon>
        <taxon>Sordariomycetidae</taxon>
        <taxon>Sordariales</taxon>
        <taxon>Podosporaceae</taxon>
        <taxon>Podospora</taxon>
    </lineage>
</organism>
<evidence type="ECO:0008006" key="4">
    <source>
        <dbReference type="Google" id="ProtNLM"/>
    </source>
</evidence>
<evidence type="ECO:0000313" key="3">
    <source>
        <dbReference type="Proteomes" id="UP001270362"/>
    </source>
</evidence>
<reference evidence="2" key="2">
    <citation type="submission" date="2023-06" db="EMBL/GenBank/DDBJ databases">
        <authorList>
            <consortium name="Lawrence Berkeley National Laboratory"/>
            <person name="Haridas S."/>
            <person name="Hensen N."/>
            <person name="Bonometti L."/>
            <person name="Westerberg I."/>
            <person name="Brannstrom I.O."/>
            <person name="Guillou S."/>
            <person name="Cros-Aarteil S."/>
            <person name="Calhoun S."/>
            <person name="Kuo A."/>
            <person name="Mondo S."/>
            <person name="Pangilinan J."/>
            <person name="Riley R."/>
            <person name="Labutti K."/>
            <person name="Andreopoulos B."/>
            <person name="Lipzen A."/>
            <person name="Chen C."/>
            <person name="Yanf M."/>
            <person name="Daum C."/>
            <person name="Ng V."/>
            <person name="Clum A."/>
            <person name="Steindorff A."/>
            <person name="Ohm R."/>
            <person name="Martin F."/>
            <person name="Silar P."/>
            <person name="Natvig D."/>
            <person name="Lalanne C."/>
            <person name="Gautier V."/>
            <person name="Ament-Velasquez S.L."/>
            <person name="Kruys A."/>
            <person name="Hutchinson M.I."/>
            <person name="Powell A.J."/>
            <person name="Barry K."/>
            <person name="Miller A.N."/>
            <person name="Grigoriev I.V."/>
            <person name="Debuchy R."/>
            <person name="Gladieux P."/>
            <person name="Thoren M.H."/>
            <person name="Johannesson H."/>
        </authorList>
    </citation>
    <scope>NUCLEOTIDE SEQUENCE</scope>
    <source>
        <strain evidence="2">CBS 314.62</strain>
    </source>
</reference>
<evidence type="ECO:0000256" key="1">
    <source>
        <dbReference type="SAM" id="SignalP"/>
    </source>
</evidence>
<dbReference type="AlphaFoldDB" id="A0AAE0X4S2"/>
<accession>A0AAE0X4S2</accession>
<proteinExistence type="predicted"/>
<dbReference type="Proteomes" id="UP001270362">
    <property type="component" value="Unassembled WGS sequence"/>
</dbReference>
<protein>
    <recommendedName>
        <fullName evidence="4">Secreted protein</fullName>
    </recommendedName>
</protein>
<evidence type="ECO:0000313" key="2">
    <source>
        <dbReference type="EMBL" id="KAK3685162.1"/>
    </source>
</evidence>
<comment type="caution">
    <text evidence="2">The sequence shown here is derived from an EMBL/GenBank/DDBJ whole genome shotgun (WGS) entry which is preliminary data.</text>
</comment>
<gene>
    <name evidence="2" type="ORF">B0T22DRAFT_212380</name>
</gene>
<feature type="signal peptide" evidence="1">
    <location>
        <begin position="1"/>
        <end position="25"/>
    </location>
</feature>
<dbReference type="EMBL" id="JAULSO010000003">
    <property type="protein sequence ID" value="KAK3685162.1"/>
    <property type="molecule type" value="Genomic_DNA"/>
</dbReference>